<keyword evidence="1" id="KW-0472">Membrane</keyword>
<accession>A0A1A8VV65</accession>
<sequence>MGFFVLSSSPTPNNVPCPYGGTENEERENMGRGIYLFDLIRSAIFYVYCPSLLSVPTILAAALALEYL</sequence>
<feature type="transmembrane region" description="Helical" evidence="1">
    <location>
        <begin position="43"/>
        <end position="65"/>
    </location>
</feature>
<evidence type="ECO:0000256" key="1">
    <source>
        <dbReference type="SAM" id="Phobius"/>
    </source>
</evidence>
<gene>
    <name evidence="2" type="ORF">POVCU2_0026170</name>
</gene>
<reference evidence="3" key="1">
    <citation type="submission" date="2016-05" db="EMBL/GenBank/DDBJ databases">
        <authorList>
            <person name="Naeem Raeece"/>
        </authorList>
    </citation>
    <scope>NUCLEOTIDE SEQUENCE [LARGE SCALE GENOMIC DNA]</scope>
</reference>
<name>A0A1A8VV65_PLAOA</name>
<keyword evidence="1" id="KW-1133">Transmembrane helix</keyword>
<dbReference type="EMBL" id="FLQU01000358">
    <property type="protein sequence ID" value="SBS84449.1"/>
    <property type="molecule type" value="Genomic_DNA"/>
</dbReference>
<dbReference type="AlphaFoldDB" id="A0A1A8VV65"/>
<evidence type="ECO:0000313" key="3">
    <source>
        <dbReference type="Proteomes" id="UP000078560"/>
    </source>
</evidence>
<keyword evidence="1" id="KW-0812">Transmembrane</keyword>
<organism evidence="2 3">
    <name type="scientific">Plasmodium ovale curtisi</name>
    <dbReference type="NCBI Taxonomy" id="864141"/>
    <lineage>
        <taxon>Eukaryota</taxon>
        <taxon>Sar</taxon>
        <taxon>Alveolata</taxon>
        <taxon>Apicomplexa</taxon>
        <taxon>Aconoidasida</taxon>
        <taxon>Haemosporida</taxon>
        <taxon>Plasmodiidae</taxon>
        <taxon>Plasmodium</taxon>
        <taxon>Plasmodium (Plasmodium)</taxon>
    </lineage>
</organism>
<proteinExistence type="predicted"/>
<dbReference type="Proteomes" id="UP000078560">
    <property type="component" value="Unassembled WGS sequence"/>
</dbReference>
<evidence type="ECO:0000313" key="2">
    <source>
        <dbReference type="EMBL" id="SBS84449.1"/>
    </source>
</evidence>
<protein>
    <submittedName>
        <fullName evidence="2">Uncharacterized protein</fullName>
    </submittedName>
</protein>